<organism evidence="2 3">
    <name type="scientific">Saccharomycopsis crataegensis</name>
    <dbReference type="NCBI Taxonomy" id="43959"/>
    <lineage>
        <taxon>Eukaryota</taxon>
        <taxon>Fungi</taxon>
        <taxon>Dikarya</taxon>
        <taxon>Ascomycota</taxon>
        <taxon>Saccharomycotina</taxon>
        <taxon>Saccharomycetes</taxon>
        <taxon>Saccharomycopsidaceae</taxon>
        <taxon>Saccharomycopsis</taxon>
    </lineage>
</organism>
<dbReference type="GeneID" id="90073066"/>
<evidence type="ECO:0000313" key="3">
    <source>
        <dbReference type="Proteomes" id="UP001360560"/>
    </source>
</evidence>
<keyword evidence="1" id="KW-0472">Membrane</keyword>
<sequence length="86" mass="9572">MIPTAFRQFTSARVASMRPTQRAMNAAKKSGVRYPVEMTPLFLAMGVAVCSAIFFSGKKFLYDDSLRVGKKNPDQSHLSKALEQDE</sequence>
<proteinExistence type="predicted"/>
<comment type="caution">
    <text evidence="2">The sequence shown here is derived from an EMBL/GenBank/DDBJ whole genome shotgun (WGS) entry which is preliminary data.</text>
</comment>
<dbReference type="RefSeq" id="XP_064852087.1">
    <property type="nucleotide sequence ID" value="XM_064996015.1"/>
</dbReference>
<accession>A0AAV5QKE7</accession>
<reference evidence="2 3" key="1">
    <citation type="journal article" date="2023" name="Elife">
        <title>Identification of key yeast species and microbe-microbe interactions impacting larval growth of Drosophila in the wild.</title>
        <authorList>
            <person name="Mure A."/>
            <person name="Sugiura Y."/>
            <person name="Maeda R."/>
            <person name="Honda K."/>
            <person name="Sakurai N."/>
            <person name="Takahashi Y."/>
            <person name="Watada M."/>
            <person name="Katoh T."/>
            <person name="Gotoh A."/>
            <person name="Gotoh Y."/>
            <person name="Taniguchi I."/>
            <person name="Nakamura K."/>
            <person name="Hayashi T."/>
            <person name="Katayama T."/>
            <person name="Uemura T."/>
            <person name="Hattori Y."/>
        </authorList>
    </citation>
    <scope>NUCLEOTIDE SEQUENCE [LARGE SCALE GENOMIC DNA]</scope>
    <source>
        <strain evidence="2 3">SC-9</strain>
    </source>
</reference>
<keyword evidence="1" id="KW-1133">Transmembrane helix</keyword>
<evidence type="ECO:0000313" key="2">
    <source>
        <dbReference type="EMBL" id="GMM35087.1"/>
    </source>
</evidence>
<feature type="transmembrane region" description="Helical" evidence="1">
    <location>
        <begin position="38"/>
        <end position="57"/>
    </location>
</feature>
<dbReference type="InterPro" id="IPR010530">
    <property type="entry name" value="B12D"/>
</dbReference>
<keyword evidence="3" id="KW-1185">Reference proteome</keyword>
<keyword evidence="1" id="KW-0812">Transmembrane</keyword>
<protein>
    <submittedName>
        <fullName evidence="2">Min8 protein</fullName>
    </submittedName>
</protein>
<evidence type="ECO:0000256" key="1">
    <source>
        <dbReference type="SAM" id="Phobius"/>
    </source>
</evidence>
<name>A0AAV5QKE7_9ASCO</name>
<dbReference type="AlphaFoldDB" id="A0AAV5QKE7"/>
<dbReference type="Pfam" id="PF06522">
    <property type="entry name" value="B12D"/>
    <property type="match status" value="1"/>
</dbReference>
<dbReference type="EMBL" id="BTFZ01000004">
    <property type="protein sequence ID" value="GMM35087.1"/>
    <property type="molecule type" value="Genomic_DNA"/>
</dbReference>
<gene>
    <name evidence="2" type="ORF">DASC09_024120</name>
</gene>
<dbReference type="Proteomes" id="UP001360560">
    <property type="component" value="Unassembled WGS sequence"/>
</dbReference>